<reference evidence="1" key="2">
    <citation type="submission" date="2025-03" db="EMBL/GenBank/DDBJ databases">
        <authorList>
            <consortium name="ELIXIR-Norway"/>
            <consortium name="Elixir Norway"/>
        </authorList>
    </citation>
    <scope>NUCLEOTIDE SEQUENCE</scope>
</reference>
<dbReference type="EMBL" id="OX596090">
    <property type="protein sequence ID" value="CAN0538407.1"/>
    <property type="molecule type" value="Genomic_DNA"/>
</dbReference>
<accession>A0AC60A309</accession>
<organism evidence="1 2">
    <name type="scientific">Rangifer tarandus platyrhynchus</name>
    <name type="common">Svalbard reindeer</name>
    <dbReference type="NCBI Taxonomy" id="3082113"/>
    <lineage>
        <taxon>Eukaryota</taxon>
        <taxon>Metazoa</taxon>
        <taxon>Chordata</taxon>
        <taxon>Craniata</taxon>
        <taxon>Vertebrata</taxon>
        <taxon>Euteleostomi</taxon>
        <taxon>Mammalia</taxon>
        <taxon>Eutheria</taxon>
        <taxon>Laurasiatheria</taxon>
        <taxon>Artiodactyla</taxon>
        <taxon>Ruminantia</taxon>
        <taxon>Pecora</taxon>
        <taxon>Cervidae</taxon>
        <taxon>Odocoileinae</taxon>
        <taxon>Rangifer</taxon>
    </lineage>
</organism>
<evidence type="ECO:0000313" key="2">
    <source>
        <dbReference type="Proteomes" id="UP001162501"/>
    </source>
</evidence>
<dbReference type="Proteomes" id="UP001162501">
    <property type="component" value="Chromosome 6"/>
</dbReference>
<name>A0AC60A309_RANTA</name>
<gene>
    <name evidence="1" type="ORF">MRATA1EN22A_LOCUS25035</name>
</gene>
<sequence>MGLRVPVYRCGPPHWREARLCASVLGPEAQGVTWLLSSNPAAHVLLFKPWDHQTLEEEDGGEPDTQTYGCP</sequence>
<protein>
    <submittedName>
        <fullName evidence="1">Uncharacterized protein</fullName>
    </submittedName>
</protein>
<proteinExistence type="predicted"/>
<reference evidence="1" key="1">
    <citation type="submission" date="2023-05" db="EMBL/GenBank/DDBJ databases">
        <authorList>
            <consortium name="ELIXIR-Norway"/>
        </authorList>
    </citation>
    <scope>NUCLEOTIDE SEQUENCE</scope>
</reference>
<evidence type="ECO:0000313" key="1">
    <source>
        <dbReference type="EMBL" id="CAN0538407.1"/>
    </source>
</evidence>